<keyword evidence="2" id="KW-0472">Membrane</keyword>
<dbReference type="AlphaFoldDB" id="A0A521G351"/>
<gene>
    <name evidence="3" type="ORF">CDV28_10784</name>
</gene>
<evidence type="ECO:0000256" key="2">
    <source>
        <dbReference type="SAM" id="Phobius"/>
    </source>
</evidence>
<dbReference type="Proteomes" id="UP000316238">
    <property type="component" value="Unassembled WGS sequence"/>
</dbReference>
<evidence type="ECO:0000313" key="4">
    <source>
        <dbReference type="Proteomes" id="UP000316238"/>
    </source>
</evidence>
<organism evidence="3 4">
    <name type="scientific">Candidatus Electronema aureum</name>
    <dbReference type="NCBI Taxonomy" id="2005002"/>
    <lineage>
        <taxon>Bacteria</taxon>
        <taxon>Pseudomonadati</taxon>
        <taxon>Thermodesulfobacteriota</taxon>
        <taxon>Desulfobulbia</taxon>
        <taxon>Desulfobulbales</taxon>
        <taxon>Desulfobulbaceae</taxon>
        <taxon>Candidatus Electronema</taxon>
    </lineage>
</organism>
<proteinExistence type="predicted"/>
<accession>A0A521G351</accession>
<sequence>MSDNGNKWDRNQILTLIGVIVAAATLVASVVIPEMRNCFGLKDDNTPAPVLPAPTPQPERKTIPPKIETPHAKPAAVPKPKPPVIHQAVQEPADPQEYTIGENKSELVKEAKARLSVSFHDDTGEITAKITISPAGKDSIVLPTVGIGSKEFASSTGVFLVHVLNVDWNSRTVTVQVSRKG</sequence>
<reference evidence="3" key="1">
    <citation type="submission" date="2017-07" db="EMBL/GenBank/DDBJ databases">
        <title>The cable genome - Insights into the physiology and evolution of filamentous bacteria capable of sulfide oxidation via long distance electron transfer.</title>
        <authorList>
            <person name="Thorup C."/>
            <person name="Bjerg J.T."/>
            <person name="Schreiber L."/>
            <person name="Nielsen L.P."/>
            <person name="Kjeldsen K.U."/>
            <person name="Boesen T."/>
            <person name="Boggild A."/>
            <person name="Meysman F."/>
            <person name="Geelhoed J."/>
            <person name="Schramm A."/>
        </authorList>
    </citation>
    <scope>NUCLEOTIDE SEQUENCE [LARGE SCALE GENOMIC DNA]</scope>
    <source>
        <strain evidence="3">GS</strain>
    </source>
</reference>
<protein>
    <submittedName>
        <fullName evidence="3">Uncharacterized protein</fullName>
    </submittedName>
</protein>
<evidence type="ECO:0000256" key="1">
    <source>
        <dbReference type="SAM" id="MobiDB-lite"/>
    </source>
</evidence>
<feature type="transmembrane region" description="Helical" evidence="2">
    <location>
        <begin position="12"/>
        <end position="32"/>
    </location>
</feature>
<feature type="region of interest" description="Disordered" evidence="1">
    <location>
        <begin position="44"/>
        <end position="64"/>
    </location>
</feature>
<dbReference type="EMBL" id="NQJD01000007">
    <property type="protein sequence ID" value="TAA75437.1"/>
    <property type="molecule type" value="Genomic_DNA"/>
</dbReference>
<keyword evidence="4" id="KW-1185">Reference proteome</keyword>
<name>A0A521G351_9BACT</name>
<keyword evidence="2" id="KW-1133">Transmembrane helix</keyword>
<comment type="caution">
    <text evidence="3">The sequence shown here is derived from an EMBL/GenBank/DDBJ whole genome shotgun (WGS) entry which is preliminary data.</text>
</comment>
<evidence type="ECO:0000313" key="3">
    <source>
        <dbReference type="EMBL" id="TAA75437.1"/>
    </source>
</evidence>
<keyword evidence="2" id="KW-0812">Transmembrane</keyword>